<keyword evidence="3" id="KW-1185">Reference proteome</keyword>
<dbReference type="HOGENOM" id="CLU_032064_0_0_1"/>
<dbReference type="EMBL" id="KI912110">
    <property type="protein sequence ID" value="ETS84748.1"/>
    <property type="molecule type" value="Genomic_DNA"/>
</dbReference>
<dbReference type="RefSeq" id="XP_007829545.1">
    <property type="nucleotide sequence ID" value="XM_007831354.1"/>
</dbReference>
<dbReference type="InParanoid" id="W3XF96"/>
<organism evidence="2 3">
    <name type="scientific">Pestalotiopsis fici (strain W106-1 / CGMCC3.15140)</name>
    <dbReference type="NCBI Taxonomy" id="1229662"/>
    <lineage>
        <taxon>Eukaryota</taxon>
        <taxon>Fungi</taxon>
        <taxon>Dikarya</taxon>
        <taxon>Ascomycota</taxon>
        <taxon>Pezizomycotina</taxon>
        <taxon>Sordariomycetes</taxon>
        <taxon>Xylariomycetidae</taxon>
        <taxon>Amphisphaeriales</taxon>
        <taxon>Sporocadaceae</taxon>
        <taxon>Pestalotiopsis</taxon>
    </lineage>
</organism>
<evidence type="ECO:0000256" key="1">
    <source>
        <dbReference type="SAM" id="MobiDB-lite"/>
    </source>
</evidence>
<evidence type="ECO:0000313" key="3">
    <source>
        <dbReference type="Proteomes" id="UP000030651"/>
    </source>
</evidence>
<reference evidence="3" key="1">
    <citation type="journal article" date="2015" name="BMC Genomics">
        <title>Genomic and transcriptomic analysis of the endophytic fungus Pestalotiopsis fici reveals its lifestyle and high potential for synthesis of natural products.</title>
        <authorList>
            <person name="Wang X."/>
            <person name="Zhang X."/>
            <person name="Liu L."/>
            <person name="Xiang M."/>
            <person name="Wang W."/>
            <person name="Sun X."/>
            <person name="Che Y."/>
            <person name="Guo L."/>
            <person name="Liu G."/>
            <person name="Guo L."/>
            <person name="Wang C."/>
            <person name="Yin W.B."/>
            <person name="Stadler M."/>
            <person name="Zhang X."/>
            <person name="Liu X."/>
        </authorList>
    </citation>
    <scope>NUCLEOTIDE SEQUENCE [LARGE SCALE GENOMIC DNA]</scope>
    <source>
        <strain evidence="3">W106-1 / CGMCC3.15140</strain>
    </source>
</reference>
<feature type="compositionally biased region" description="Acidic residues" evidence="1">
    <location>
        <begin position="318"/>
        <end position="331"/>
    </location>
</feature>
<gene>
    <name evidence="2" type="ORF">PFICI_02773</name>
</gene>
<dbReference type="STRING" id="1229662.W3XF96"/>
<accession>W3XF96</accession>
<dbReference type="OrthoDB" id="4630416at2759"/>
<dbReference type="Proteomes" id="UP000030651">
    <property type="component" value="Unassembled WGS sequence"/>
</dbReference>
<dbReference type="KEGG" id="pfy:PFICI_02773"/>
<dbReference type="OMA" id="CHEIENG"/>
<sequence length="433" mass="49098">MPAQNHEVVRDGFSCIGEDFSVLLTRASRRFAIPRCEADVLRQQFLPKVTPEGQRRIANWARNTDIPDAFVRAQLKHYGVQYDESEISGDGADLLTKAVAAGKCDSVPQHISDLREQMYQEFIVKPSTRELGYHPEWIAPRYFLTSGQPDRSKTTTVVDIPCDRSDFQMKRVCEAAAKVEGLHFAKGSLDKNKHVFLGWDEAAVKKAAEDFVVEADAAAKAADEQKHQQRIKSQGKYLCTLDEPERVAQGFSPVGKYEIECEEITDQWPEDSKKMTMNIHPTNVQGLYKAQFDFGILVGVMIISRNVEDIKKYRRISDDEDESEDDEENEETNNAPTGSKRKAPPVTGPRKEAKVDDAEPSPFKYELRLRARETGEGDIFPDPCKGTIIFGDDKFTWFKGSATLPCVGDEPFRGYKVADKPVDKRWKWETFSW</sequence>
<protein>
    <submittedName>
        <fullName evidence="2">Uncharacterized protein</fullName>
    </submittedName>
</protein>
<evidence type="ECO:0000313" key="2">
    <source>
        <dbReference type="EMBL" id="ETS84748.1"/>
    </source>
</evidence>
<feature type="region of interest" description="Disordered" evidence="1">
    <location>
        <begin position="316"/>
        <end position="358"/>
    </location>
</feature>
<dbReference type="eggNOG" id="ENOG502SITF">
    <property type="taxonomic scope" value="Eukaryota"/>
</dbReference>
<dbReference type="GeneID" id="19267786"/>
<dbReference type="AlphaFoldDB" id="W3XF96"/>
<name>W3XF96_PESFW</name>
<proteinExistence type="predicted"/>